<dbReference type="GO" id="GO:0046872">
    <property type="term" value="F:metal ion binding"/>
    <property type="evidence" value="ECO:0007669"/>
    <property type="project" value="InterPro"/>
</dbReference>
<dbReference type="InterPro" id="IPR001279">
    <property type="entry name" value="Metallo-B-lactamas"/>
</dbReference>
<evidence type="ECO:0000256" key="1">
    <source>
        <dbReference type="ARBA" id="ARBA00007121"/>
    </source>
</evidence>
<dbReference type="PANTHER" id="PTHR43717">
    <property type="entry name" value="ANAEROBIC NITRIC OXIDE REDUCTASE FLAVORUBREDOXIN"/>
    <property type="match status" value="1"/>
</dbReference>
<reference evidence="4" key="1">
    <citation type="submission" date="2016-11" db="EMBL/GenBank/DDBJ databases">
        <authorList>
            <person name="Varghese N."/>
            <person name="Submissions S."/>
        </authorList>
    </citation>
    <scope>NUCLEOTIDE SEQUENCE [LARGE SCALE GENOMIC DNA]</scope>
    <source>
        <strain evidence="4">DSM 17957</strain>
    </source>
</reference>
<name>A0A1M6P459_9FIRM</name>
<keyword evidence="4" id="KW-1185">Reference proteome</keyword>
<dbReference type="SUPFAM" id="SSF56281">
    <property type="entry name" value="Metallo-hydrolase/oxidoreductase"/>
    <property type="match status" value="1"/>
</dbReference>
<evidence type="ECO:0000313" key="3">
    <source>
        <dbReference type="EMBL" id="SHK02714.1"/>
    </source>
</evidence>
<proteinExistence type="inferred from homology"/>
<dbReference type="InterPro" id="IPR008254">
    <property type="entry name" value="Flavodoxin/NO_synth"/>
</dbReference>
<dbReference type="InterPro" id="IPR001226">
    <property type="entry name" value="Flavodoxin_CS"/>
</dbReference>
<dbReference type="SUPFAM" id="SSF52218">
    <property type="entry name" value="Flavoproteins"/>
    <property type="match status" value="1"/>
</dbReference>
<dbReference type="Pfam" id="PF19583">
    <property type="entry name" value="ODP"/>
    <property type="match status" value="1"/>
</dbReference>
<protein>
    <submittedName>
        <fullName evidence="3">Flavorubredoxin</fullName>
    </submittedName>
</protein>
<dbReference type="SMART" id="SM00849">
    <property type="entry name" value="Lactamase_B"/>
    <property type="match status" value="1"/>
</dbReference>
<evidence type="ECO:0000313" key="4">
    <source>
        <dbReference type="Proteomes" id="UP000184536"/>
    </source>
</evidence>
<dbReference type="PROSITE" id="PS00201">
    <property type="entry name" value="FLAVODOXIN"/>
    <property type="match status" value="1"/>
</dbReference>
<dbReference type="EMBL" id="FQZV01000064">
    <property type="protein sequence ID" value="SHK02714.1"/>
    <property type="molecule type" value="Genomic_DNA"/>
</dbReference>
<organism evidence="3 4">
    <name type="scientific">Geosporobacter subterraneus DSM 17957</name>
    <dbReference type="NCBI Taxonomy" id="1121919"/>
    <lineage>
        <taxon>Bacteria</taxon>
        <taxon>Bacillati</taxon>
        <taxon>Bacillota</taxon>
        <taxon>Clostridia</taxon>
        <taxon>Peptostreptococcales</taxon>
        <taxon>Thermotaleaceae</taxon>
        <taxon>Geosporobacter</taxon>
    </lineage>
</organism>
<dbReference type="GO" id="GO:0009055">
    <property type="term" value="F:electron transfer activity"/>
    <property type="evidence" value="ECO:0007669"/>
    <property type="project" value="InterPro"/>
</dbReference>
<dbReference type="InterPro" id="IPR029039">
    <property type="entry name" value="Flavoprotein-like_sf"/>
</dbReference>
<dbReference type="OrthoDB" id="9807946at2"/>
<dbReference type="RefSeq" id="WP_110942463.1">
    <property type="nucleotide sequence ID" value="NZ_FQZV01000064.1"/>
</dbReference>
<comment type="similarity">
    <text evidence="1">In the N-terminal section; belongs to the zinc metallo-hydrolase group 3 family.</text>
</comment>
<dbReference type="Gene3D" id="3.40.50.360">
    <property type="match status" value="1"/>
</dbReference>
<dbReference type="InterPro" id="IPR045761">
    <property type="entry name" value="ODP_dom"/>
</dbReference>
<gene>
    <name evidence="3" type="ORF">SAMN02745975_03480</name>
</gene>
<dbReference type="Pfam" id="PF00258">
    <property type="entry name" value="Flavodoxin_1"/>
    <property type="match status" value="1"/>
</dbReference>
<dbReference type="GO" id="GO:0016651">
    <property type="term" value="F:oxidoreductase activity, acting on NAD(P)H"/>
    <property type="evidence" value="ECO:0007669"/>
    <property type="project" value="UniProtKB-ARBA"/>
</dbReference>
<evidence type="ECO:0000259" key="2">
    <source>
        <dbReference type="PROSITE" id="PS50902"/>
    </source>
</evidence>
<dbReference type="PIRSF" id="PIRSF005243">
    <property type="entry name" value="ROO"/>
    <property type="match status" value="1"/>
</dbReference>
<dbReference type="STRING" id="1121919.SAMN02745975_03480"/>
<sequence>MFNSVKVSENIFWVGVNDRRTALFENLWPLEHGVAYNSYLIVDEKIALIDTVEGGQVGEYIRKIQSIIGTDRKVDYLIINHMEPDHSGLIKSVLELYPDIKIVGNEKTFGMIADFYGITSNTYLVKDGDEIDLGKHQLKFYMTPMVHWPETMMTYDKSSKILFSADAFGSFGALDGGIFDDEVDLDFFEEEMRRYYSNIVGKFGSPVQAALKKLQGLEISTICSTHGPIWRSDIQKVVSLYDQWSKYEAEEGVVIVYGTMYGNTGKMAETIARTLSEEGVKNIRIYDASKTHISYILRDIWKYKGLIIGSCAYNNNLFPPIDNLTSKLIHIGVKNRILGIFGTYSWSGGGVSNLKKFAEQIKLPVVAEPVEAKCAACGNDIDGCVMIGKQMAQALKEA</sequence>
<dbReference type="GO" id="GO:0010181">
    <property type="term" value="F:FMN binding"/>
    <property type="evidence" value="ECO:0007669"/>
    <property type="project" value="InterPro"/>
</dbReference>
<dbReference type="AlphaFoldDB" id="A0A1M6P459"/>
<dbReference type="Proteomes" id="UP000184536">
    <property type="component" value="Unassembled WGS sequence"/>
</dbReference>
<feature type="domain" description="Flavodoxin-like" evidence="2">
    <location>
        <begin position="253"/>
        <end position="398"/>
    </location>
</feature>
<dbReference type="PROSITE" id="PS50902">
    <property type="entry name" value="FLAVODOXIN_LIKE"/>
    <property type="match status" value="1"/>
</dbReference>
<dbReference type="CDD" id="cd07709">
    <property type="entry name" value="flavodiiron_proteins_MBL-fold"/>
    <property type="match status" value="1"/>
</dbReference>
<dbReference type="Gene3D" id="3.60.15.10">
    <property type="entry name" value="Ribonuclease Z/Hydroxyacylglutathione hydrolase-like"/>
    <property type="match status" value="1"/>
</dbReference>
<dbReference type="InterPro" id="IPR036866">
    <property type="entry name" value="RibonucZ/Hydroxyglut_hydro"/>
</dbReference>
<dbReference type="PANTHER" id="PTHR43717:SF1">
    <property type="entry name" value="ANAEROBIC NITRIC OXIDE REDUCTASE FLAVORUBREDOXIN"/>
    <property type="match status" value="1"/>
</dbReference>
<dbReference type="InterPro" id="IPR016440">
    <property type="entry name" value="Rubredoxin-O_OxRdtase"/>
</dbReference>
<accession>A0A1M6P459</accession>